<dbReference type="EMBL" id="CP149783">
    <property type="protein sequence ID" value="WYF46557.1"/>
    <property type="molecule type" value="Genomic_DNA"/>
</dbReference>
<reference evidence="1" key="1">
    <citation type="submission" date="2024-03" db="EMBL/GenBank/DDBJ databases">
        <title>Deinococcus weizhi sp. nov., isolated from human skin.</title>
        <authorList>
            <person name="Wei Z."/>
            <person name="Tian F."/>
            <person name="Yang C."/>
            <person name="Xin L.T."/>
            <person name="Wen Z.J."/>
            <person name="Lan K.C."/>
            <person name="Yu L."/>
            <person name="Zhe W."/>
            <person name="Dan F.D."/>
            <person name="Jun W."/>
            <person name="Rui Z."/>
            <person name="Yong X.J."/>
            <person name="Ting Y."/>
            <person name="Wei X."/>
            <person name="Xu Z.G."/>
            <person name="Xin Z."/>
            <person name="Dong F.G."/>
            <person name="Ni X.M."/>
            <person name="Zheng M.G."/>
            <person name="Chun Y."/>
            <person name="Qian W.X."/>
        </authorList>
    </citation>
    <scope>NUCLEOTIDE SEQUENCE</scope>
    <source>
        <strain evidence="1">VB142</strain>
    </source>
</reference>
<organism evidence="1">
    <name type="scientific">Deinococcus sp. VB142</name>
    <dbReference type="NCBI Taxonomy" id="3112952"/>
    <lineage>
        <taxon>Bacteria</taxon>
        <taxon>Thermotogati</taxon>
        <taxon>Deinococcota</taxon>
        <taxon>Deinococci</taxon>
        <taxon>Deinococcales</taxon>
        <taxon>Deinococcaceae</taxon>
        <taxon>Deinococcus</taxon>
    </lineage>
</organism>
<gene>
    <name evidence="1" type="ORF">WDJ50_16040</name>
</gene>
<protein>
    <submittedName>
        <fullName evidence="1">Uncharacterized protein</fullName>
    </submittedName>
</protein>
<sequence length="235" mass="25780">MTTMTRQELPENLPATFRDFLQAVGGHVRVSERGAEGWWGTLQFQGQTLDVQARTQGEDIELFTGERLLFVCNSVATYVNHQALGVDVWTALGGVMHLERGALKLYGAAHYWLLGVMRDLSVAGRGMDFMPHNAQGHLSLLGHYPGGHDEGLLLFPGTLFDIAQRSGVQRPYPPQPGGWQSGPPTRPGTYWLSLEGEKEAVLSTVRATSARVVCATHPRTFEAQAHAFIPQPPLP</sequence>
<evidence type="ECO:0000313" key="1">
    <source>
        <dbReference type="EMBL" id="WYF46557.1"/>
    </source>
</evidence>
<dbReference type="AlphaFoldDB" id="A0AAU6Q8I3"/>
<proteinExistence type="predicted"/>
<name>A0AAU6Q8I3_9DEIO</name>
<accession>A0AAU6Q8I3</accession>
<dbReference type="RefSeq" id="WP_339098021.1">
    <property type="nucleotide sequence ID" value="NZ_CP149783.1"/>
</dbReference>